<comment type="caution">
    <text evidence="2">The sequence shown here is derived from an EMBL/GenBank/DDBJ whole genome shotgun (WGS) entry which is preliminary data.</text>
</comment>
<reference evidence="2" key="1">
    <citation type="submission" date="2020-03" db="EMBL/GenBank/DDBJ databases">
        <title>A high-quality chromosome-level genome assembly of a woody plant with both climbing and erect habits, Rhamnella rubrinervis.</title>
        <authorList>
            <person name="Lu Z."/>
            <person name="Yang Y."/>
            <person name="Zhu X."/>
            <person name="Sun Y."/>
        </authorList>
    </citation>
    <scope>NUCLEOTIDE SEQUENCE</scope>
    <source>
        <strain evidence="2">BYM</strain>
        <tissue evidence="2">Leaf</tissue>
    </source>
</reference>
<dbReference type="Proteomes" id="UP000796880">
    <property type="component" value="Unassembled WGS sequence"/>
</dbReference>
<accession>A0A8K0HMB9</accession>
<keyword evidence="1" id="KW-1133">Transmembrane helix</keyword>
<feature type="transmembrane region" description="Helical" evidence="1">
    <location>
        <begin position="67"/>
        <end position="96"/>
    </location>
</feature>
<dbReference type="AlphaFoldDB" id="A0A8K0HMB9"/>
<evidence type="ECO:0000313" key="3">
    <source>
        <dbReference type="Proteomes" id="UP000796880"/>
    </source>
</evidence>
<sequence length="158" mass="17531">MIRAGDNHRKWLGTVFPNLNEVRVEESSQIRKFIQRINAIHFPISNLPNRESEIGNLLSIKTRFPTFIFVAIAVTVAVPLTVAGAVPTVAALIFHIKRSLYMGSKSVVDLIEASSGVHFSGFHMNDLEQRHTEVEQPTTSATDNMHKPPFVIVVSAIS</sequence>
<gene>
    <name evidence="2" type="ORF">FNV43_RR00137</name>
</gene>
<organism evidence="2 3">
    <name type="scientific">Rhamnella rubrinervis</name>
    <dbReference type="NCBI Taxonomy" id="2594499"/>
    <lineage>
        <taxon>Eukaryota</taxon>
        <taxon>Viridiplantae</taxon>
        <taxon>Streptophyta</taxon>
        <taxon>Embryophyta</taxon>
        <taxon>Tracheophyta</taxon>
        <taxon>Spermatophyta</taxon>
        <taxon>Magnoliopsida</taxon>
        <taxon>eudicotyledons</taxon>
        <taxon>Gunneridae</taxon>
        <taxon>Pentapetalae</taxon>
        <taxon>rosids</taxon>
        <taxon>fabids</taxon>
        <taxon>Rosales</taxon>
        <taxon>Rhamnaceae</taxon>
        <taxon>rhamnoid group</taxon>
        <taxon>Rhamneae</taxon>
        <taxon>Rhamnella</taxon>
    </lineage>
</organism>
<keyword evidence="3" id="KW-1185">Reference proteome</keyword>
<protein>
    <submittedName>
        <fullName evidence="2">Uncharacterized protein</fullName>
    </submittedName>
</protein>
<name>A0A8K0HMB9_9ROSA</name>
<evidence type="ECO:0000256" key="1">
    <source>
        <dbReference type="SAM" id="Phobius"/>
    </source>
</evidence>
<keyword evidence="1" id="KW-0812">Transmembrane</keyword>
<dbReference type="OrthoDB" id="1750615at2759"/>
<evidence type="ECO:0000313" key="2">
    <source>
        <dbReference type="EMBL" id="KAF3455507.1"/>
    </source>
</evidence>
<dbReference type="EMBL" id="VOIH02000001">
    <property type="protein sequence ID" value="KAF3455507.1"/>
    <property type="molecule type" value="Genomic_DNA"/>
</dbReference>
<proteinExistence type="predicted"/>
<keyword evidence="1" id="KW-0472">Membrane</keyword>